<feature type="compositionally biased region" description="Low complexity" evidence="5">
    <location>
        <begin position="7"/>
        <end position="28"/>
    </location>
</feature>
<keyword evidence="2 4" id="KW-0238">DNA-binding</keyword>
<dbReference type="PANTHER" id="PTHR30055">
    <property type="entry name" value="HTH-TYPE TRANSCRIPTIONAL REGULATOR RUTR"/>
    <property type="match status" value="1"/>
</dbReference>
<evidence type="ECO:0000256" key="1">
    <source>
        <dbReference type="ARBA" id="ARBA00023015"/>
    </source>
</evidence>
<dbReference type="Gene3D" id="1.10.357.10">
    <property type="entry name" value="Tetracycline Repressor, domain 2"/>
    <property type="match status" value="1"/>
</dbReference>
<protein>
    <submittedName>
        <fullName evidence="7">TetR family transcriptional regulator</fullName>
    </submittedName>
</protein>
<proteinExistence type="predicted"/>
<reference evidence="7 8" key="1">
    <citation type="submission" date="2021-01" db="EMBL/GenBank/DDBJ databases">
        <title>Whole genome shotgun sequence of Actinoplanes deccanensis NBRC 13994.</title>
        <authorList>
            <person name="Komaki H."/>
            <person name="Tamura T."/>
        </authorList>
    </citation>
    <scope>NUCLEOTIDE SEQUENCE [LARGE SCALE GENOMIC DNA]</scope>
    <source>
        <strain evidence="7 8">NBRC 13994</strain>
    </source>
</reference>
<comment type="caution">
    <text evidence="7">The sequence shown here is derived from an EMBL/GenBank/DDBJ whole genome shotgun (WGS) entry which is preliminary data.</text>
</comment>
<evidence type="ECO:0000256" key="3">
    <source>
        <dbReference type="ARBA" id="ARBA00023163"/>
    </source>
</evidence>
<gene>
    <name evidence="7" type="ORF">Ade02nite_95740</name>
</gene>
<feature type="region of interest" description="Disordered" evidence="5">
    <location>
        <begin position="1"/>
        <end position="39"/>
    </location>
</feature>
<accession>A0ABQ3YLR2</accession>
<evidence type="ECO:0000256" key="2">
    <source>
        <dbReference type="ARBA" id="ARBA00023125"/>
    </source>
</evidence>
<dbReference type="PANTHER" id="PTHR30055:SF238">
    <property type="entry name" value="MYCOFACTOCIN BIOSYNTHESIS TRANSCRIPTIONAL REGULATOR MFTR-RELATED"/>
    <property type="match status" value="1"/>
</dbReference>
<keyword evidence="8" id="KW-1185">Reference proteome</keyword>
<dbReference type="Pfam" id="PF00440">
    <property type="entry name" value="TetR_N"/>
    <property type="match status" value="1"/>
</dbReference>
<dbReference type="EMBL" id="BOMI01000211">
    <property type="protein sequence ID" value="GID80933.1"/>
    <property type="molecule type" value="Genomic_DNA"/>
</dbReference>
<name>A0ABQ3YLR2_9ACTN</name>
<feature type="DNA-binding region" description="H-T-H motif" evidence="4">
    <location>
        <begin position="67"/>
        <end position="86"/>
    </location>
</feature>
<dbReference type="PROSITE" id="PS50977">
    <property type="entry name" value="HTH_TETR_2"/>
    <property type="match status" value="1"/>
</dbReference>
<dbReference type="InterPro" id="IPR001647">
    <property type="entry name" value="HTH_TetR"/>
</dbReference>
<sequence>MTPPSPATSSPAAGAGSATAAGAGPVAGDRSSRPALGLRERKKLRTRAAIREAAMRLFEEQGYAATTVEQIAEAAEVSPSTFFRYFPTKEDVVLTDDYDPLVVDAIRAQPAGMPAVEAVLQGMRAVFANLSDGEWAAERRRQSLIRAVPELQVRQQQEMIAAVDMLAAVIAEREGRPPADEDARVLAGALVGIILAILAPGLTSSFDPATFDRLERALGTLKAQLGSY</sequence>
<dbReference type="Pfam" id="PF17754">
    <property type="entry name" value="TetR_C_14"/>
    <property type="match status" value="1"/>
</dbReference>
<evidence type="ECO:0000256" key="4">
    <source>
        <dbReference type="PROSITE-ProRule" id="PRU00335"/>
    </source>
</evidence>
<dbReference type="SUPFAM" id="SSF46689">
    <property type="entry name" value="Homeodomain-like"/>
    <property type="match status" value="1"/>
</dbReference>
<dbReference type="RefSeq" id="WP_203778137.1">
    <property type="nucleotide sequence ID" value="NZ_BAAABO010000017.1"/>
</dbReference>
<evidence type="ECO:0000256" key="5">
    <source>
        <dbReference type="SAM" id="MobiDB-lite"/>
    </source>
</evidence>
<dbReference type="Gene3D" id="1.10.10.60">
    <property type="entry name" value="Homeodomain-like"/>
    <property type="match status" value="1"/>
</dbReference>
<organism evidence="7 8">
    <name type="scientific">Paractinoplanes deccanensis</name>
    <dbReference type="NCBI Taxonomy" id="113561"/>
    <lineage>
        <taxon>Bacteria</taxon>
        <taxon>Bacillati</taxon>
        <taxon>Actinomycetota</taxon>
        <taxon>Actinomycetes</taxon>
        <taxon>Micromonosporales</taxon>
        <taxon>Micromonosporaceae</taxon>
        <taxon>Paractinoplanes</taxon>
    </lineage>
</organism>
<feature type="domain" description="HTH tetR-type" evidence="6">
    <location>
        <begin position="44"/>
        <end position="104"/>
    </location>
</feature>
<evidence type="ECO:0000313" key="8">
    <source>
        <dbReference type="Proteomes" id="UP000609879"/>
    </source>
</evidence>
<dbReference type="InterPro" id="IPR041347">
    <property type="entry name" value="MftR_C"/>
</dbReference>
<keyword evidence="3" id="KW-0804">Transcription</keyword>
<dbReference type="Proteomes" id="UP000609879">
    <property type="component" value="Unassembled WGS sequence"/>
</dbReference>
<evidence type="ECO:0000259" key="6">
    <source>
        <dbReference type="PROSITE" id="PS50977"/>
    </source>
</evidence>
<dbReference type="InterPro" id="IPR050109">
    <property type="entry name" value="HTH-type_TetR-like_transc_reg"/>
</dbReference>
<dbReference type="InterPro" id="IPR009057">
    <property type="entry name" value="Homeodomain-like_sf"/>
</dbReference>
<keyword evidence="1" id="KW-0805">Transcription regulation</keyword>
<evidence type="ECO:0000313" key="7">
    <source>
        <dbReference type="EMBL" id="GID80933.1"/>
    </source>
</evidence>
<dbReference type="PRINTS" id="PR00455">
    <property type="entry name" value="HTHTETR"/>
</dbReference>